<sequence length="66" mass="7636">MKLRLAYTENLSIFVVYFLDLLVKAAHLMCNLLTYLRADDATSFSHLGLFKGAEFIKECNMRTRFA</sequence>
<reference evidence="3" key="1">
    <citation type="submission" date="2015-01" db="EMBL/GenBank/DDBJ databases">
        <authorList>
            <person name="Aksoy S."/>
            <person name="Warren W."/>
            <person name="Wilson R.K."/>
        </authorList>
    </citation>
    <scope>NUCLEOTIDE SEQUENCE [LARGE SCALE GENOMIC DNA]</scope>
    <source>
        <strain evidence="3">IAEA</strain>
    </source>
</reference>
<dbReference type="AlphaFoldDB" id="A0A1B0BVV3"/>
<keyword evidence="1" id="KW-0472">Membrane</keyword>
<protein>
    <submittedName>
        <fullName evidence="2">Uncharacterized protein</fullName>
    </submittedName>
</protein>
<evidence type="ECO:0000313" key="3">
    <source>
        <dbReference type="Proteomes" id="UP000092460"/>
    </source>
</evidence>
<evidence type="ECO:0000313" key="2">
    <source>
        <dbReference type="EnsemblMetazoa" id="GPPI042129-PA"/>
    </source>
</evidence>
<dbReference type="Proteomes" id="UP000092460">
    <property type="component" value="Unassembled WGS sequence"/>
</dbReference>
<keyword evidence="3" id="KW-1185">Reference proteome</keyword>
<organism evidence="2 3">
    <name type="scientific">Glossina palpalis gambiensis</name>
    <dbReference type="NCBI Taxonomy" id="67801"/>
    <lineage>
        <taxon>Eukaryota</taxon>
        <taxon>Metazoa</taxon>
        <taxon>Ecdysozoa</taxon>
        <taxon>Arthropoda</taxon>
        <taxon>Hexapoda</taxon>
        <taxon>Insecta</taxon>
        <taxon>Pterygota</taxon>
        <taxon>Neoptera</taxon>
        <taxon>Endopterygota</taxon>
        <taxon>Diptera</taxon>
        <taxon>Brachycera</taxon>
        <taxon>Muscomorpha</taxon>
        <taxon>Hippoboscoidea</taxon>
        <taxon>Glossinidae</taxon>
        <taxon>Glossina</taxon>
    </lineage>
</organism>
<keyword evidence="1" id="KW-1133">Transmembrane helix</keyword>
<reference evidence="2" key="2">
    <citation type="submission" date="2020-05" db="UniProtKB">
        <authorList>
            <consortium name="EnsemblMetazoa"/>
        </authorList>
    </citation>
    <scope>IDENTIFICATION</scope>
    <source>
        <strain evidence="2">IAEA</strain>
    </source>
</reference>
<dbReference type="EMBL" id="JXJN01021488">
    <property type="status" value="NOT_ANNOTATED_CDS"/>
    <property type="molecule type" value="Genomic_DNA"/>
</dbReference>
<name>A0A1B0BVV3_9MUSC</name>
<dbReference type="EnsemblMetazoa" id="GPPI042129-RA">
    <property type="protein sequence ID" value="GPPI042129-PA"/>
    <property type="gene ID" value="GPPI042129"/>
</dbReference>
<dbReference type="VEuPathDB" id="VectorBase:GPPI042129"/>
<evidence type="ECO:0000256" key="1">
    <source>
        <dbReference type="SAM" id="Phobius"/>
    </source>
</evidence>
<accession>A0A1B0BVV3</accession>
<proteinExistence type="predicted"/>
<feature type="transmembrane region" description="Helical" evidence="1">
    <location>
        <begin position="12"/>
        <end position="36"/>
    </location>
</feature>
<keyword evidence="1" id="KW-0812">Transmembrane</keyword>